<keyword evidence="2" id="KW-1185">Reference proteome</keyword>
<dbReference type="Proteomes" id="UP001189429">
    <property type="component" value="Unassembled WGS sequence"/>
</dbReference>
<dbReference type="EMBL" id="CAUYUJ010019346">
    <property type="protein sequence ID" value="CAK0890390.1"/>
    <property type="molecule type" value="Genomic_DNA"/>
</dbReference>
<feature type="non-terminal residue" evidence="1">
    <location>
        <position position="1"/>
    </location>
</feature>
<name>A0ABN9WYT0_9DINO</name>
<accession>A0ABN9WYT0</accession>
<evidence type="ECO:0000313" key="2">
    <source>
        <dbReference type="Proteomes" id="UP001189429"/>
    </source>
</evidence>
<gene>
    <name evidence="1" type="ORF">PCOR1329_LOCUS70649</name>
</gene>
<dbReference type="InterPro" id="IPR025638">
    <property type="entry name" value="DUF4336"/>
</dbReference>
<dbReference type="Pfam" id="PF14234">
    <property type="entry name" value="DUF4336"/>
    <property type="match status" value="2"/>
</dbReference>
<protein>
    <submittedName>
        <fullName evidence="1">Uncharacterized protein</fullName>
    </submittedName>
</protein>
<evidence type="ECO:0000313" key="1">
    <source>
        <dbReference type="EMBL" id="CAK0890390.1"/>
    </source>
</evidence>
<organism evidence="1 2">
    <name type="scientific">Prorocentrum cordatum</name>
    <dbReference type="NCBI Taxonomy" id="2364126"/>
    <lineage>
        <taxon>Eukaryota</taxon>
        <taxon>Sar</taxon>
        <taxon>Alveolata</taxon>
        <taxon>Dinophyceae</taxon>
        <taxon>Prorocentrales</taxon>
        <taxon>Prorocentraceae</taxon>
        <taxon>Prorocentrum</taxon>
    </lineage>
</organism>
<sequence length="358" mass="38676">RRAALAAAAAAAAAAVAADSGLRAGGRYAPSGPVVWPPRLSKETLREELVPGAIWGLEQVIAFFTVSANVRMTVVRLRDGGLWVCSPVSPTGQCLRLLRELGRVAHLVAPGTALEHKASLADFSREFPEATVWVSPGQGASPLDPPLGRVDGVLGQGSEPPWKSEIDYRVFYVAPPETAGTYAETAFFHAQSRTLLLTDAVLSVPISPPDVLSSYGFEGEPSGLTPEQWYYKFIAFNFLAMRGSDEADFRALSRPKGIVSPILRFTLYPVCQRQAAAWVEDVARWPFERAVAAHLRSPFELAPADFLRAFGFLFGRESSWEPEPAQLAQLLSAARQLDGPEALSSSIWARFVADAPSG</sequence>
<dbReference type="PANTHER" id="PTHR33835">
    <property type="entry name" value="YALI0C07656P"/>
    <property type="match status" value="1"/>
</dbReference>
<comment type="caution">
    <text evidence="1">The sequence shown here is derived from an EMBL/GenBank/DDBJ whole genome shotgun (WGS) entry which is preliminary data.</text>
</comment>
<proteinExistence type="predicted"/>
<reference evidence="1" key="1">
    <citation type="submission" date="2023-10" db="EMBL/GenBank/DDBJ databases">
        <authorList>
            <person name="Chen Y."/>
            <person name="Shah S."/>
            <person name="Dougan E. K."/>
            <person name="Thang M."/>
            <person name="Chan C."/>
        </authorList>
    </citation>
    <scope>NUCLEOTIDE SEQUENCE [LARGE SCALE GENOMIC DNA]</scope>
</reference>
<dbReference type="PANTHER" id="PTHR33835:SF2">
    <property type="entry name" value="LYSINE-TRNA LIGASE"/>
    <property type="match status" value="1"/>
</dbReference>